<proteinExistence type="inferred from homology"/>
<dbReference type="PROSITE" id="PS00595">
    <property type="entry name" value="AA_TRANSFER_CLASS_5"/>
    <property type="match status" value="1"/>
</dbReference>
<dbReference type="OrthoDB" id="9808002at2"/>
<reference evidence="9 10" key="1">
    <citation type="submission" date="2015-01" db="EMBL/GenBank/DDBJ databases">
        <title>Draft genome sequences of the supercritical CO2 tolerant bacteria Bacillus subterraneus MITOT1 and Bacillus cereus MIT0214.</title>
        <authorList>
            <person name="Peet K.C."/>
            <person name="Thompson J.R."/>
        </authorList>
    </citation>
    <scope>NUCLEOTIDE SEQUENCE [LARGE SCALE GENOMIC DNA]</scope>
    <source>
        <strain evidence="9 10">MITOT1</strain>
    </source>
</reference>
<sequence>MKYFDYAATCPLDRDAADIYLKASTDYFGNSQSLHEAGSAAANLLESCRQEFSRLLEVEEAGVYFTSGGSEANYLGIIALLSAKTKKGNHLITGAAEHSSVYNLMKKLEAEGWEVTYLPLEKDGLIKVESFIHAVRPDTVLVSIQHGNPEIGTLQPVKTIATHCRQKGILIHTDCVQTFGKIPLDSLARSVDALSISGHKFYGPKGTGVAYVHPKLAWKPYIVGTVHEKGFRPGTVNVPGIAAMTAAAQKAYSRILTDQARLQTLRTALLHALAEINGSFVIFGADREKQLPGIVGMSLHGLEGQMVMLECNRWGFAISTGTACHTGMLTPAKSMVAMGIKGKEAKGFFRISFGRDTVEEDVIELGKVLTLIASKTKTVSLQADL</sequence>
<evidence type="ECO:0000256" key="2">
    <source>
        <dbReference type="ARBA" id="ARBA00006490"/>
    </source>
</evidence>
<evidence type="ECO:0000256" key="3">
    <source>
        <dbReference type="ARBA" id="ARBA00022723"/>
    </source>
</evidence>
<keyword evidence="3" id="KW-0479">Metal-binding</keyword>
<dbReference type="PANTHER" id="PTHR11601:SF36">
    <property type="entry name" value="CYSTEINE DESULFURASE NIFS-RELATED"/>
    <property type="match status" value="1"/>
</dbReference>
<gene>
    <name evidence="9" type="ORF">UB32_08660</name>
</gene>
<evidence type="ECO:0000313" key="10">
    <source>
        <dbReference type="Proteomes" id="UP000032512"/>
    </source>
</evidence>
<dbReference type="InterPro" id="IPR000192">
    <property type="entry name" value="Aminotrans_V_dom"/>
</dbReference>
<dbReference type="SUPFAM" id="SSF53383">
    <property type="entry name" value="PLP-dependent transferases"/>
    <property type="match status" value="1"/>
</dbReference>
<evidence type="ECO:0000256" key="6">
    <source>
        <dbReference type="ARBA" id="ARBA00023014"/>
    </source>
</evidence>
<comment type="similarity">
    <text evidence="2">Belongs to the class-V pyridoxal-phosphate-dependent aminotransferase family. NifS/IscS subfamily.</text>
</comment>
<dbReference type="GO" id="GO:0031071">
    <property type="term" value="F:cysteine desulfurase activity"/>
    <property type="evidence" value="ECO:0007669"/>
    <property type="project" value="UniProtKB-EC"/>
</dbReference>
<evidence type="ECO:0000256" key="4">
    <source>
        <dbReference type="ARBA" id="ARBA00022898"/>
    </source>
</evidence>
<keyword evidence="10" id="KW-1185">Reference proteome</keyword>
<dbReference type="EMBL" id="JXIQ01000071">
    <property type="protein sequence ID" value="KIY22358.1"/>
    <property type="molecule type" value="Genomic_DNA"/>
</dbReference>
<comment type="cofactor">
    <cofactor evidence="1 7">
        <name>pyridoxal 5'-phosphate</name>
        <dbReference type="ChEBI" id="CHEBI:597326"/>
    </cofactor>
</comment>
<protein>
    <submittedName>
        <fullName evidence="9">Cysteine desulfurase</fullName>
        <ecNumber evidence="9">2.8.1.7</ecNumber>
    </submittedName>
</protein>
<evidence type="ECO:0000256" key="1">
    <source>
        <dbReference type="ARBA" id="ARBA00001933"/>
    </source>
</evidence>
<dbReference type="Gene3D" id="3.90.1150.10">
    <property type="entry name" value="Aspartate Aminotransferase, domain 1"/>
    <property type="match status" value="1"/>
</dbReference>
<accession>A0A0D6ZCQ0</accession>
<dbReference type="RefSeq" id="WP_044392936.1">
    <property type="nucleotide sequence ID" value="NZ_JXIQ01000071.1"/>
</dbReference>
<dbReference type="EC" id="2.8.1.7" evidence="9"/>
<dbReference type="GO" id="GO:0046872">
    <property type="term" value="F:metal ion binding"/>
    <property type="evidence" value="ECO:0007669"/>
    <property type="project" value="UniProtKB-KW"/>
</dbReference>
<dbReference type="InterPro" id="IPR015421">
    <property type="entry name" value="PyrdxlP-dep_Trfase_major"/>
</dbReference>
<evidence type="ECO:0000313" key="9">
    <source>
        <dbReference type="EMBL" id="KIY22358.1"/>
    </source>
</evidence>
<dbReference type="PANTHER" id="PTHR11601">
    <property type="entry name" value="CYSTEINE DESULFURYLASE FAMILY MEMBER"/>
    <property type="match status" value="1"/>
</dbReference>
<organism evidence="9 10">
    <name type="scientific">Mesobacillus subterraneus</name>
    <dbReference type="NCBI Taxonomy" id="285983"/>
    <lineage>
        <taxon>Bacteria</taxon>
        <taxon>Bacillati</taxon>
        <taxon>Bacillota</taxon>
        <taxon>Bacilli</taxon>
        <taxon>Bacillales</taxon>
        <taxon>Bacillaceae</taxon>
        <taxon>Mesobacillus</taxon>
    </lineage>
</organism>
<dbReference type="PATRIC" id="fig|285983.3.peg.248"/>
<evidence type="ECO:0000256" key="5">
    <source>
        <dbReference type="ARBA" id="ARBA00023004"/>
    </source>
</evidence>
<keyword evidence="6" id="KW-0411">Iron-sulfur</keyword>
<keyword evidence="4" id="KW-0663">Pyridoxal phosphate</keyword>
<dbReference type="Pfam" id="PF00266">
    <property type="entry name" value="Aminotran_5"/>
    <property type="match status" value="1"/>
</dbReference>
<dbReference type="InterPro" id="IPR016454">
    <property type="entry name" value="Cysteine_dSase"/>
</dbReference>
<name>A0A0D6ZCQ0_9BACI</name>
<evidence type="ECO:0000259" key="8">
    <source>
        <dbReference type="Pfam" id="PF00266"/>
    </source>
</evidence>
<evidence type="ECO:0000256" key="7">
    <source>
        <dbReference type="RuleBase" id="RU004504"/>
    </source>
</evidence>
<comment type="caution">
    <text evidence="9">The sequence shown here is derived from an EMBL/GenBank/DDBJ whole genome shotgun (WGS) entry which is preliminary data.</text>
</comment>
<dbReference type="InterPro" id="IPR020578">
    <property type="entry name" value="Aminotrans_V_PyrdxlP_BS"/>
</dbReference>
<dbReference type="Gene3D" id="3.40.640.10">
    <property type="entry name" value="Type I PLP-dependent aspartate aminotransferase-like (Major domain)"/>
    <property type="match status" value="1"/>
</dbReference>
<dbReference type="AlphaFoldDB" id="A0A0D6ZCQ0"/>
<dbReference type="InterPro" id="IPR015424">
    <property type="entry name" value="PyrdxlP-dep_Trfase"/>
</dbReference>
<dbReference type="GO" id="GO:0051536">
    <property type="term" value="F:iron-sulfur cluster binding"/>
    <property type="evidence" value="ECO:0007669"/>
    <property type="project" value="UniProtKB-KW"/>
</dbReference>
<keyword evidence="5" id="KW-0408">Iron</keyword>
<dbReference type="PIRSF" id="PIRSF005572">
    <property type="entry name" value="NifS"/>
    <property type="match status" value="1"/>
</dbReference>
<dbReference type="NCBIfam" id="NF002806">
    <property type="entry name" value="PRK02948.1"/>
    <property type="match status" value="1"/>
</dbReference>
<feature type="domain" description="Aminotransferase class V" evidence="8">
    <location>
        <begin position="3"/>
        <end position="363"/>
    </location>
</feature>
<dbReference type="Proteomes" id="UP000032512">
    <property type="component" value="Unassembled WGS sequence"/>
</dbReference>
<keyword evidence="9" id="KW-0808">Transferase</keyword>
<dbReference type="InterPro" id="IPR015422">
    <property type="entry name" value="PyrdxlP-dep_Trfase_small"/>
</dbReference>